<dbReference type="InterPro" id="IPR017437">
    <property type="entry name" value="ATP-NAD_kinase_PpnK-typ_C"/>
</dbReference>
<dbReference type="Gene3D" id="3.40.50.10330">
    <property type="entry name" value="Probable inorganic polyphosphate/atp-NAD kinase, domain 1"/>
    <property type="match status" value="1"/>
</dbReference>
<proteinExistence type="inferred from homology"/>
<keyword evidence="3 6" id="KW-0521">NADP</keyword>
<dbReference type="Gene3D" id="2.60.200.30">
    <property type="entry name" value="Probable inorganic polyphosphate/atp-NAD kinase, domain 2"/>
    <property type="match status" value="1"/>
</dbReference>
<feature type="binding site" evidence="6">
    <location>
        <position position="179"/>
    </location>
    <ligand>
        <name>NAD(+)</name>
        <dbReference type="ChEBI" id="CHEBI:57540"/>
    </ligand>
</feature>
<keyword evidence="6" id="KW-0547">Nucleotide-binding</keyword>
<dbReference type="PANTHER" id="PTHR20275:SF0">
    <property type="entry name" value="NAD KINASE"/>
    <property type="match status" value="1"/>
</dbReference>
<dbReference type="InterPro" id="IPR016064">
    <property type="entry name" value="NAD/diacylglycerol_kinase_sf"/>
</dbReference>
<keyword evidence="4 6" id="KW-0520">NAD</keyword>
<dbReference type="InterPro" id="IPR017438">
    <property type="entry name" value="ATP-NAD_kinase_N"/>
</dbReference>
<comment type="function">
    <text evidence="6">Involved in the regulation of the intracellular balance of NAD and NADP, and is a key enzyme in the biosynthesis of NADP. Catalyzes specifically the phosphorylation on 2'-hydroxyl of the adenosine moiety of NAD to yield NADP.</text>
</comment>
<keyword evidence="6" id="KW-0067">ATP-binding</keyword>
<dbReference type="GO" id="GO:0051287">
    <property type="term" value="F:NAD binding"/>
    <property type="evidence" value="ECO:0007669"/>
    <property type="project" value="UniProtKB-ARBA"/>
</dbReference>
<evidence type="ECO:0000313" key="7">
    <source>
        <dbReference type="EMBL" id="BAL58034.1"/>
    </source>
</evidence>
<sequence>MAGVQDTDRPSGGPAFHHVGILYHPKLAESRVMAAEMLEFIEGLGASAWVSSSWSEAEIKARLNKLDLLITLGGDGSMLRAARLTASHAIPILGVNLGRLGFLTEVQPAEWQTAIRQTLAGDYWVEERMMVHAEHHRQNQVINTCEALNEIVISRGRMARVVRLHTYIDGSFLTTYTADGLIISTATGSTAYALAAGGPILPPELENFLLIPLAPHLSLERAIVLSKGVTVRVQISTDHTAILTVDGQLEIELADGDEVVMSAGPWVGRFVRLQDRNYFYRTLMQRLGWPQPKK</sequence>
<reference evidence="7" key="2">
    <citation type="journal article" date="2012" name="PLoS ONE">
        <title>A Deeply Branching Thermophilic Bacterium with an Ancient Acetyl-CoA Pathway Dominates a Subsurface Ecosystem.</title>
        <authorList>
            <person name="Takami H."/>
            <person name="Noguchi H."/>
            <person name="Takaki Y."/>
            <person name="Uchiyama I."/>
            <person name="Toyoda A."/>
            <person name="Nishi S."/>
            <person name="Chee G.-J."/>
            <person name="Arai W."/>
            <person name="Nunoura T."/>
            <person name="Itoh T."/>
            <person name="Hattori M."/>
            <person name="Takai K."/>
        </authorList>
    </citation>
    <scope>NUCLEOTIDE SEQUENCE</scope>
</reference>
<reference evidence="7" key="1">
    <citation type="journal article" date="2005" name="Environ. Microbiol.">
        <title>Genetic and functional properties of uncultivated thermophilic crenarchaeotes from a subsurface gold mine as revealed by analysis of genome fragments.</title>
        <authorList>
            <person name="Nunoura T."/>
            <person name="Hirayama H."/>
            <person name="Takami H."/>
            <person name="Oida H."/>
            <person name="Nishi S."/>
            <person name="Shimamura S."/>
            <person name="Suzuki Y."/>
            <person name="Inagaki F."/>
            <person name="Takai K."/>
            <person name="Nealson K.H."/>
            <person name="Horikoshi K."/>
        </authorList>
    </citation>
    <scope>NUCLEOTIDE SEQUENCE</scope>
</reference>
<feature type="binding site" evidence="6">
    <location>
        <position position="248"/>
    </location>
    <ligand>
        <name>NAD(+)</name>
        <dbReference type="ChEBI" id="CHEBI:57540"/>
    </ligand>
</feature>
<keyword evidence="1 6" id="KW-0808">Transferase</keyword>
<dbReference type="GO" id="GO:0005524">
    <property type="term" value="F:ATP binding"/>
    <property type="evidence" value="ECO:0007669"/>
    <property type="project" value="UniProtKB-KW"/>
</dbReference>
<dbReference type="InterPro" id="IPR002504">
    <property type="entry name" value="NADK"/>
</dbReference>
<evidence type="ECO:0000256" key="4">
    <source>
        <dbReference type="ARBA" id="ARBA00023027"/>
    </source>
</evidence>
<feature type="binding site" evidence="6">
    <location>
        <position position="80"/>
    </location>
    <ligand>
        <name>NAD(+)</name>
        <dbReference type="ChEBI" id="CHEBI:57540"/>
    </ligand>
</feature>
<evidence type="ECO:0000256" key="3">
    <source>
        <dbReference type="ARBA" id="ARBA00022857"/>
    </source>
</evidence>
<feature type="binding site" evidence="6">
    <location>
        <position position="214"/>
    </location>
    <ligand>
        <name>NAD(+)</name>
        <dbReference type="ChEBI" id="CHEBI:57540"/>
    </ligand>
</feature>
<comment type="caution">
    <text evidence="6">Lacks conserved residue(s) required for the propagation of feature annotation.</text>
</comment>
<name>H5SPE8_9CHLR</name>
<dbReference type="GO" id="GO:0019674">
    <property type="term" value="P:NAD+ metabolic process"/>
    <property type="evidence" value="ECO:0007669"/>
    <property type="project" value="InterPro"/>
</dbReference>
<comment type="cofactor">
    <cofactor evidence="6">
        <name>a divalent metal cation</name>
        <dbReference type="ChEBI" id="CHEBI:60240"/>
    </cofactor>
</comment>
<evidence type="ECO:0000256" key="1">
    <source>
        <dbReference type="ARBA" id="ARBA00022679"/>
    </source>
</evidence>
<evidence type="ECO:0000256" key="2">
    <source>
        <dbReference type="ARBA" id="ARBA00022777"/>
    </source>
</evidence>
<dbReference type="EC" id="2.7.1.23" evidence="6"/>
<evidence type="ECO:0000256" key="5">
    <source>
        <dbReference type="ARBA" id="ARBA00047925"/>
    </source>
</evidence>
<keyword evidence="2 6" id="KW-0418">Kinase</keyword>
<dbReference type="EMBL" id="AP011791">
    <property type="protein sequence ID" value="BAL58034.1"/>
    <property type="molecule type" value="Genomic_DNA"/>
</dbReference>
<dbReference type="GO" id="GO:0046872">
    <property type="term" value="F:metal ion binding"/>
    <property type="evidence" value="ECO:0007669"/>
    <property type="project" value="UniProtKB-UniRule"/>
</dbReference>
<feature type="active site" description="Proton acceptor" evidence="6">
    <location>
        <position position="75"/>
    </location>
</feature>
<dbReference type="Pfam" id="PF01513">
    <property type="entry name" value="NAD_kinase"/>
    <property type="match status" value="1"/>
</dbReference>
<keyword evidence="6" id="KW-0963">Cytoplasm</keyword>
<protein>
    <recommendedName>
        <fullName evidence="6">NAD kinase</fullName>
        <ecNumber evidence="6">2.7.1.23</ecNumber>
    </recommendedName>
    <alternativeName>
        <fullName evidence="6">ATP-dependent NAD kinase</fullName>
    </alternativeName>
</protein>
<feature type="binding site" evidence="6">
    <location>
        <begin position="75"/>
        <end position="76"/>
    </location>
    <ligand>
        <name>NAD(+)</name>
        <dbReference type="ChEBI" id="CHEBI:57540"/>
    </ligand>
</feature>
<accession>H5SPE8</accession>
<dbReference type="GO" id="GO:0003951">
    <property type="term" value="F:NAD+ kinase activity"/>
    <property type="evidence" value="ECO:0007669"/>
    <property type="project" value="UniProtKB-UniRule"/>
</dbReference>
<dbReference type="GO" id="GO:0006741">
    <property type="term" value="P:NADP+ biosynthetic process"/>
    <property type="evidence" value="ECO:0007669"/>
    <property type="project" value="UniProtKB-UniRule"/>
</dbReference>
<organism evidence="7">
    <name type="scientific">uncultured Chloroflexota bacterium</name>
    <dbReference type="NCBI Taxonomy" id="166587"/>
    <lineage>
        <taxon>Bacteria</taxon>
        <taxon>Bacillati</taxon>
        <taxon>Chloroflexota</taxon>
        <taxon>environmental samples</taxon>
    </lineage>
</organism>
<dbReference type="GO" id="GO:0005737">
    <property type="term" value="C:cytoplasm"/>
    <property type="evidence" value="ECO:0007669"/>
    <property type="project" value="UniProtKB-SubCell"/>
</dbReference>
<comment type="catalytic activity">
    <reaction evidence="5 6">
        <text>NAD(+) + ATP = ADP + NADP(+) + H(+)</text>
        <dbReference type="Rhea" id="RHEA:18629"/>
        <dbReference type="ChEBI" id="CHEBI:15378"/>
        <dbReference type="ChEBI" id="CHEBI:30616"/>
        <dbReference type="ChEBI" id="CHEBI:57540"/>
        <dbReference type="ChEBI" id="CHEBI:58349"/>
        <dbReference type="ChEBI" id="CHEBI:456216"/>
        <dbReference type="EC" id="2.7.1.23"/>
    </reaction>
</comment>
<dbReference type="SUPFAM" id="SSF111331">
    <property type="entry name" value="NAD kinase/diacylglycerol kinase-like"/>
    <property type="match status" value="1"/>
</dbReference>
<dbReference type="HAMAP" id="MF_00361">
    <property type="entry name" value="NAD_kinase"/>
    <property type="match status" value="1"/>
</dbReference>
<dbReference type="Pfam" id="PF20143">
    <property type="entry name" value="NAD_kinase_C"/>
    <property type="match status" value="1"/>
</dbReference>
<gene>
    <name evidence="6" type="primary">nadK</name>
    <name evidence="7" type="ORF">HGMM_F53H06C32</name>
</gene>
<comment type="similarity">
    <text evidence="6">Belongs to the NAD kinase family.</text>
</comment>
<feature type="binding site" evidence="6">
    <location>
        <position position="160"/>
    </location>
    <ligand>
        <name>NAD(+)</name>
        <dbReference type="ChEBI" id="CHEBI:57540"/>
    </ligand>
</feature>
<evidence type="ECO:0000256" key="6">
    <source>
        <dbReference type="HAMAP-Rule" id="MF_00361"/>
    </source>
</evidence>
<feature type="binding site" evidence="6">
    <location>
        <begin position="149"/>
        <end position="150"/>
    </location>
    <ligand>
        <name>NAD(+)</name>
        <dbReference type="ChEBI" id="CHEBI:57540"/>
    </ligand>
</feature>
<dbReference type="AlphaFoldDB" id="H5SPE8"/>
<comment type="subcellular location">
    <subcellularLocation>
        <location evidence="6">Cytoplasm</location>
    </subcellularLocation>
</comment>
<dbReference type="PANTHER" id="PTHR20275">
    <property type="entry name" value="NAD KINASE"/>
    <property type="match status" value="1"/>
</dbReference>